<evidence type="ECO:0000256" key="1">
    <source>
        <dbReference type="ARBA" id="ARBA00009477"/>
    </source>
</evidence>
<dbReference type="InterPro" id="IPR058637">
    <property type="entry name" value="YknX-like_C"/>
</dbReference>
<dbReference type="Gene3D" id="1.10.287.470">
    <property type="entry name" value="Helix hairpin bin"/>
    <property type="match status" value="1"/>
</dbReference>
<feature type="chain" id="PRO_5030032210" evidence="3">
    <location>
        <begin position="27"/>
        <end position="375"/>
    </location>
</feature>
<feature type="domain" description="CusB-like beta-barrel" evidence="5">
    <location>
        <begin position="199"/>
        <end position="270"/>
    </location>
</feature>
<reference evidence="8 10" key="3">
    <citation type="submission" date="2018-06" db="EMBL/GenBank/DDBJ databases">
        <authorList>
            <consortium name="Pathogen Informatics"/>
            <person name="Doyle S."/>
        </authorList>
    </citation>
    <scope>NUCLEOTIDE SEQUENCE [LARGE SCALE GENOMIC DNA]</scope>
    <source>
        <strain evidence="8 10">NCTC10736</strain>
    </source>
</reference>
<dbReference type="Gene3D" id="2.40.420.20">
    <property type="match status" value="1"/>
</dbReference>
<keyword evidence="3" id="KW-0732">Signal</keyword>
<accession>A0A380ABV9</accession>
<dbReference type="PANTHER" id="PTHR30469:SF13">
    <property type="entry name" value="HAE1 FAMILY EFFLUX PUMP MFP COMPONENT"/>
    <property type="match status" value="1"/>
</dbReference>
<dbReference type="InterPro" id="IPR058792">
    <property type="entry name" value="Beta-barrel_RND_2"/>
</dbReference>
<feature type="region of interest" description="Disordered" evidence="2">
    <location>
        <begin position="355"/>
        <end position="375"/>
    </location>
</feature>
<organism evidence="8 10">
    <name type="scientific">Shewanella morhuae</name>
    <dbReference type="NCBI Taxonomy" id="365591"/>
    <lineage>
        <taxon>Bacteria</taxon>
        <taxon>Pseudomonadati</taxon>
        <taxon>Pseudomonadota</taxon>
        <taxon>Gammaproteobacteria</taxon>
        <taxon>Alteromonadales</taxon>
        <taxon>Shewanellaceae</taxon>
        <taxon>Shewanella</taxon>
    </lineage>
</organism>
<comment type="similarity">
    <text evidence="1">Belongs to the membrane fusion protein (MFP) (TC 8.A.1) family.</text>
</comment>
<name>A0A1N6SV29_9GAMM</name>
<dbReference type="InterPro" id="IPR006143">
    <property type="entry name" value="RND_pump_MFP"/>
</dbReference>
<feature type="compositionally biased region" description="Polar residues" evidence="2">
    <location>
        <begin position="355"/>
        <end position="367"/>
    </location>
</feature>
<reference evidence="7 9" key="2">
    <citation type="submission" date="2018-04" db="EMBL/GenBank/DDBJ databases">
        <title>Genomic sequence of a freshwater isolate of Shewanella morhuae.</title>
        <authorList>
            <person name="Castillo D.E."/>
            <person name="Gram L."/>
        </authorList>
    </citation>
    <scope>NUCLEOTIDE SEQUENCE [LARGE SCALE GENOMIC DNA]</scope>
    <source>
        <strain evidence="7 9">CW7</strain>
    </source>
</reference>
<protein>
    <submittedName>
        <fullName evidence="7">Efflux RND transporter periplasmic adaptor subunit</fullName>
    </submittedName>
    <submittedName>
        <fullName evidence="8">Efflux pump periplasmic linker BepF</fullName>
    </submittedName>
</protein>
<dbReference type="Pfam" id="PF25954">
    <property type="entry name" value="Beta-barrel_RND_2"/>
    <property type="match status" value="1"/>
</dbReference>
<feature type="domain" description="Multidrug resistance protein MdtA-like barrel-sandwich hybrid" evidence="4">
    <location>
        <begin position="66"/>
        <end position="187"/>
    </location>
</feature>
<gene>
    <name evidence="8" type="primary">bepF_3</name>
    <name evidence="7" type="ORF">C9I43_10950</name>
    <name evidence="8" type="ORF">NCTC10736_01989</name>
</gene>
<dbReference type="RefSeq" id="WP_076496468.1">
    <property type="nucleotide sequence ID" value="NZ_FTNN01000001.1"/>
</dbReference>
<feature type="signal peptide" evidence="3">
    <location>
        <begin position="1"/>
        <end position="26"/>
    </location>
</feature>
<dbReference type="InterPro" id="IPR058625">
    <property type="entry name" value="MdtA-like_BSH"/>
</dbReference>
<evidence type="ECO:0000313" key="9">
    <source>
        <dbReference type="Proteomes" id="UP000240506"/>
    </source>
</evidence>
<accession>A0A1N6SV29</accession>
<evidence type="ECO:0000259" key="5">
    <source>
        <dbReference type="Pfam" id="PF25954"/>
    </source>
</evidence>
<dbReference type="Pfam" id="PF25917">
    <property type="entry name" value="BSH_RND"/>
    <property type="match status" value="1"/>
</dbReference>
<evidence type="ECO:0000313" key="10">
    <source>
        <dbReference type="Proteomes" id="UP000255061"/>
    </source>
</evidence>
<dbReference type="EMBL" id="PYSG01000002">
    <property type="protein sequence ID" value="PTA50984.1"/>
    <property type="molecule type" value="Genomic_DNA"/>
</dbReference>
<dbReference type="NCBIfam" id="TIGR01730">
    <property type="entry name" value="RND_mfp"/>
    <property type="match status" value="1"/>
</dbReference>
<evidence type="ECO:0000256" key="2">
    <source>
        <dbReference type="SAM" id="MobiDB-lite"/>
    </source>
</evidence>
<dbReference type="FunFam" id="2.40.30.170:FF:000010">
    <property type="entry name" value="Efflux RND transporter periplasmic adaptor subunit"/>
    <property type="match status" value="1"/>
</dbReference>
<dbReference type="STRING" id="365591.SAMN05421840_101210"/>
<keyword evidence="9" id="KW-1185">Reference proteome</keyword>
<evidence type="ECO:0000259" key="6">
    <source>
        <dbReference type="Pfam" id="PF25989"/>
    </source>
</evidence>
<dbReference type="OrthoDB" id="9806939at2"/>
<dbReference type="EMBL" id="UGYV01000001">
    <property type="protein sequence ID" value="SUI77149.1"/>
    <property type="molecule type" value="Genomic_DNA"/>
</dbReference>
<proteinExistence type="inferred from homology"/>
<dbReference type="GO" id="GO:0015562">
    <property type="term" value="F:efflux transmembrane transporter activity"/>
    <property type="evidence" value="ECO:0007669"/>
    <property type="project" value="TreeGrafter"/>
</dbReference>
<dbReference type="PANTHER" id="PTHR30469">
    <property type="entry name" value="MULTIDRUG RESISTANCE PROTEIN MDTA"/>
    <property type="match status" value="1"/>
</dbReference>
<dbReference type="Proteomes" id="UP000240506">
    <property type="component" value="Unassembled WGS sequence"/>
</dbReference>
<sequence length="375" mass="40462">MKKTIIAIALLAVIATAVSFSDVLQAAKPESAPHLMRTVPVVTGEVVEYPLAQSVALIAKLAAERAVIIAPQVTGKIKQIAVTSNQAVKKGQILIELDDMKAQAAVAEANAFLNDEKRKLKEFQKLISRNAITQTEIDAQKASVDVAQARLASTQADLHYHYLTAPFAGNTGLINFSEGKMVSVGTELMSLDDLSSMRLDLHVPEHFLSQLSIGMQVSATSRAWPGETFNGKVVAIDPRVNEETLNLKVRVQFNNQKGRLKPGMMMSSTITFPAISAPMVPVQALEYSGTKRYVYVVTADHIAHRTEVTLGARIDNQVLIEHGLNVGDKVVVQGLVNMRDGLLINEVALDKKASANTAEVSNTTELSGTKAAETK</sequence>
<evidence type="ECO:0000259" key="4">
    <source>
        <dbReference type="Pfam" id="PF25917"/>
    </source>
</evidence>
<dbReference type="GO" id="GO:1990281">
    <property type="term" value="C:efflux pump complex"/>
    <property type="evidence" value="ECO:0007669"/>
    <property type="project" value="TreeGrafter"/>
</dbReference>
<dbReference type="FunFam" id="2.40.420.20:FF:000007">
    <property type="entry name" value="HAE1 family efflux pump MFP component"/>
    <property type="match status" value="1"/>
</dbReference>
<dbReference type="AlphaFoldDB" id="A0A1N6SV29"/>
<dbReference type="SUPFAM" id="SSF111369">
    <property type="entry name" value="HlyD-like secretion proteins"/>
    <property type="match status" value="1"/>
</dbReference>
<dbReference type="Pfam" id="PF25989">
    <property type="entry name" value="YknX_C"/>
    <property type="match status" value="1"/>
</dbReference>
<reference evidence="7 9" key="1">
    <citation type="submission" date="2018-03" db="EMBL/GenBank/DDBJ databases">
        <authorList>
            <person name="Dailey F.E."/>
        </authorList>
    </citation>
    <scope>NUCLEOTIDE SEQUENCE [LARGE SCALE GENOMIC DNA]</scope>
    <source>
        <strain evidence="7 9">CW7</strain>
    </source>
</reference>
<dbReference type="Gene3D" id="2.40.50.100">
    <property type="match status" value="1"/>
</dbReference>
<evidence type="ECO:0000256" key="3">
    <source>
        <dbReference type="SAM" id="SignalP"/>
    </source>
</evidence>
<evidence type="ECO:0000313" key="7">
    <source>
        <dbReference type="EMBL" id="PTA50984.1"/>
    </source>
</evidence>
<dbReference type="Gene3D" id="2.40.30.170">
    <property type="match status" value="1"/>
</dbReference>
<feature type="domain" description="YknX-like C-terminal permuted SH3-like" evidence="6">
    <location>
        <begin position="280"/>
        <end position="343"/>
    </location>
</feature>
<evidence type="ECO:0000313" key="8">
    <source>
        <dbReference type="EMBL" id="SUI77149.1"/>
    </source>
</evidence>
<dbReference type="Proteomes" id="UP000255061">
    <property type="component" value="Unassembled WGS sequence"/>
</dbReference>